<dbReference type="CDD" id="cd07984">
    <property type="entry name" value="LPLAT_LABLAT-like"/>
    <property type="match status" value="1"/>
</dbReference>
<evidence type="ECO:0000256" key="1">
    <source>
        <dbReference type="ARBA" id="ARBA00004533"/>
    </source>
</evidence>
<evidence type="ECO:0000256" key="3">
    <source>
        <dbReference type="ARBA" id="ARBA00022519"/>
    </source>
</evidence>
<organism evidence="7 8">
    <name type="scientific">Desulfurobacterium indicum</name>
    <dbReference type="NCBI Taxonomy" id="1914305"/>
    <lineage>
        <taxon>Bacteria</taxon>
        <taxon>Pseudomonadati</taxon>
        <taxon>Aquificota</taxon>
        <taxon>Aquificia</taxon>
        <taxon>Desulfurobacteriales</taxon>
        <taxon>Desulfurobacteriaceae</taxon>
        <taxon>Desulfurobacterium</taxon>
    </lineage>
</organism>
<accession>A0A1R1MMC6</accession>
<dbReference type="RefSeq" id="WP_076712457.1">
    <property type="nucleotide sequence ID" value="NZ_MOEN01000005.1"/>
</dbReference>
<dbReference type="EMBL" id="MOEN01000005">
    <property type="protein sequence ID" value="OMH40978.1"/>
    <property type="molecule type" value="Genomic_DNA"/>
</dbReference>
<keyword evidence="8" id="KW-1185">Reference proteome</keyword>
<dbReference type="PANTHER" id="PTHR30606">
    <property type="entry name" value="LIPID A BIOSYNTHESIS LAUROYL ACYLTRANSFERASE"/>
    <property type="match status" value="1"/>
</dbReference>
<dbReference type="OrthoDB" id="9801955at2"/>
<keyword evidence="2" id="KW-1003">Cell membrane</keyword>
<keyword evidence="3" id="KW-0997">Cell inner membrane</keyword>
<dbReference type="Proteomes" id="UP000187408">
    <property type="component" value="Unassembled WGS sequence"/>
</dbReference>
<dbReference type="AlphaFoldDB" id="A0A1R1MMC6"/>
<sequence>MNKKLSYRTEYLLLRLLKEKFLRKFSRNRALKVADSFASLFYAYPRVKRVSEENLRFVGMPFSIGKEAFKTFVKCSVDFFRSENYSFDFLDSIFSLRKESTISMDELVSLSGGILLTAHIGNWELLGGWFSHVSGGRLSVVAKPLKNFYVNEMVNSIRNHWNIKVIPTGNILEIIKDLKRKRFIGILLDQRPRQKDGVLVKFLGRDTFVNKGAAVLSVKTGKPVIPAFCYMEPDNSYTFEIHRPIYPEGKSVEELTKIYSDWIEMAVKKRPEQWFWSHRRWSNSPEFKRWKEKSL</sequence>
<keyword evidence="4 7" id="KW-0808">Transferase</keyword>
<protein>
    <submittedName>
        <fullName evidence="7">Lipid A biosynthesis acyltransferase</fullName>
    </submittedName>
</protein>
<comment type="caution">
    <text evidence="7">The sequence shown here is derived from an EMBL/GenBank/DDBJ whole genome shotgun (WGS) entry which is preliminary data.</text>
</comment>
<proteinExistence type="predicted"/>
<evidence type="ECO:0000256" key="4">
    <source>
        <dbReference type="ARBA" id="ARBA00022679"/>
    </source>
</evidence>
<keyword evidence="6 7" id="KW-0012">Acyltransferase</keyword>
<evidence type="ECO:0000256" key="2">
    <source>
        <dbReference type="ARBA" id="ARBA00022475"/>
    </source>
</evidence>
<comment type="subcellular location">
    <subcellularLocation>
        <location evidence="1">Cell inner membrane</location>
    </subcellularLocation>
</comment>
<evidence type="ECO:0000256" key="6">
    <source>
        <dbReference type="ARBA" id="ARBA00023315"/>
    </source>
</evidence>
<reference evidence="7 8" key="1">
    <citation type="submission" date="2016-10" db="EMBL/GenBank/DDBJ databases">
        <title>Genome sequence of a sulfur-reducing bacterium Desulfurobacterium indicum K6013.</title>
        <authorList>
            <person name="Cao J."/>
            <person name="Shao Z."/>
            <person name="Alain K."/>
            <person name="Jebbar M."/>
        </authorList>
    </citation>
    <scope>NUCLEOTIDE SEQUENCE [LARGE SCALE GENOMIC DNA]</scope>
    <source>
        <strain evidence="7 8">K6013</strain>
    </source>
</reference>
<dbReference type="InterPro" id="IPR004960">
    <property type="entry name" value="LipA_acyltrans"/>
</dbReference>
<dbReference type="GO" id="GO:0009247">
    <property type="term" value="P:glycolipid biosynthetic process"/>
    <property type="evidence" value="ECO:0007669"/>
    <property type="project" value="UniProtKB-ARBA"/>
</dbReference>
<keyword evidence="5" id="KW-0472">Membrane</keyword>
<evidence type="ECO:0000256" key="5">
    <source>
        <dbReference type="ARBA" id="ARBA00023136"/>
    </source>
</evidence>
<dbReference type="STRING" id="1914305.BLW93_02045"/>
<dbReference type="GO" id="GO:0016746">
    <property type="term" value="F:acyltransferase activity"/>
    <property type="evidence" value="ECO:0007669"/>
    <property type="project" value="UniProtKB-KW"/>
</dbReference>
<evidence type="ECO:0000313" key="8">
    <source>
        <dbReference type="Proteomes" id="UP000187408"/>
    </source>
</evidence>
<gene>
    <name evidence="7" type="ORF">BLW93_02045</name>
</gene>
<name>A0A1R1MMC6_9BACT</name>
<dbReference type="PANTHER" id="PTHR30606:SF10">
    <property type="entry name" value="PHOSPHATIDYLINOSITOL MANNOSIDE ACYLTRANSFERASE"/>
    <property type="match status" value="1"/>
</dbReference>
<dbReference type="GO" id="GO:0005886">
    <property type="term" value="C:plasma membrane"/>
    <property type="evidence" value="ECO:0007669"/>
    <property type="project" value="UniProtKB-SubCell"/>
</dbReference>
<dbReference type="Pfam" id="PF03279">
    <property type="entry name" value="Lip_A_acyltrans"/>
    <property type="match status" value="1"/>
</dbReference>
<evidence type="ECO:0000313" key="7">
    <source>
        <dbReference type="EMBL" id="OMH40978.1"/>
    </source>
</evidence>